<dbReference type="GO" id="GO:0003824">
    <property type="term" value="F:catalytic activity"/>
    <property type="evidence" value="ECO:0007669"/>
    <property type="project" value="InterPro"/>
</dbReference>
<organism evidence="3 4">
    <name type="scientific">Gracilibacillus orientalis</name>
    <dbReference type="NCBI Taxonomy" id="334253"/>
    <lineage>
        <taxon>Bacteria</taxon>
        <taxon>Bacillati</taxon>
        <taxon>Bacillota</taxon>
        <taxon>Bacilli</taxon>
        <taxon>Bacillales</taxon>
        <taxon>Bacillaceae</taxon>
        <taxon>Gracilibacillus</taxon>
    </lineage>
</organism>
<proteinExistence type="inferred from homology"/>
<gene>
    <name evidence="3" type="ORF">SAMN04487943_105106</name>
</gene>
<feature type="domain" description="Amidase" evidence="2">
    <location>
        <begin position="28"/>
        <end position="453"/>
    </location>
</feature>
<dbReference type="Gene3D" id="3.90.1300.10">
    <property type="entry name" value="Amidase signature (AS) domain"/>
    <property type="match status" value="1"/>
</dbReference>
<dbReference type="OrthoDB" id="9811471at2"/>
<name>A0A1I4LN52_9BACI</name>
<dbReference type="PANTHER" id="PTHR11895">
    <property type="entry name" value="TRANSAMIDASE"/>
    <property type="match status" value="1"/>
</dbReference>
<dbReference type="RefSeq" id="WP_091483673.1">
    <property type="nucleotide sequence ID" value="NZ_FOTR01000005.1"/>
</dbReference>
<dbReference type="SUPFAM" id="SSF75304">
    <property type="entry name" value="Amidase signature (AS) enzymes"/>
    <property type="match status" value="1"/>
</dbReference>
<dbReference type="InterPro" id="IPR020556">
    <property type="entry name" value="Amidase_CS"/>
</dbReference>
<reference evidence="4" key="1">
    <citation type="submission" date="2016-10" db="EMBL/GenBank/DDBJ databases">
        <authorList>
            <person name="Varghese N."/>
            <person name="Submissions S."/>
        </authorList>
    </citation>
    <scope>NUCLEOTIDE SEQUENCE [LARGE SCALE GENOMIC DNA]</scope>
    <source>
        <strain evidence="4">CGMCC 1.4250</strain>
    </source>
</reference>
<keyword evidence="4" id="KW-1185">Reference proteome</keyword>
<comment type="similarity">
    <text evidence="1">Belongs to the amidase family.</text>
</comment>
<dbReference type="STRING" id="334253.SAMN04487943_105106"/>
<evidence type="ECO:0000256" key="1">
    <source>
        <dbReference type="ARBA" id="ARBA00009199"/>
    </source>
</evidence>
<protein>
    <submittedName>
        <fullName evidence="3">Amidase</fullName>
    </submittedName>
</protein>
<dbReference type="Pfam" id="PF01425">
    <property type="entry name" value="Amidase"/>
    <property type="match status" value="1"/>
</dbReference>
<dbReference type="InterPro" id="IPR023631">
    <property type="entry name" value="Amidase_dom"/>
</dbReference>
<dbReference type="Proteomes" id="UP000198565">
    <property type="component" value="Unassembled WGS sequence"/>
</dbReference>
<dbReference type="PROSITE" id="PS00571">
    <property type="entry name" value="AMIDASES"/>
    <property type="match status" value="1"/>
</dbReference>
<dbReference type="EMBL" id="FOTR01000005">
    <property type="protein sequence ID" value="SFL92266.1"/>
    <property type="molecule type" value="Genomic_DNA"/>
</dbReference>
<dbReference type="PANTHER" id="PTHR11895:SF7">
    <property type="entry name" value="GLUTAMYL-TRNA(GLN) AMIDOTRANSFERASE SUBUNIT A, MITOCHONDRIAL"/>
    <property type="match status" value="1"/>
</dbReference>
<evidence type="ECO:0000313" key="4">
    <source>
        <dbReference type="Proteomes" id="UP000198565"/>
    </source>
</evidence>
<evidence type="ECO:0000313" key="3">
    <source>
        <dbReference type="EMBL" id="SFL92266.1"/>
    </source>
</evidence>
<accession>A0A1I4LN52</accession>
<evidence type="ECO:0000259" key="2">
    <source>
        <dbReference type="Pfam" id="PF01425"/>
    </source>
</evidence>
<dbReference type="AlphaFoldDB" id="A0A1I4LN52"/>
<sequence>MKHFDQLLQLDALGQKRLLDQKEISVLELTDFFIDRIEQYNPKLNAVVTKSFEIGREQAKKMKSLEGKVAGLPFLIKDLNAVKGVRQTSGSAMLKDFIAPENDEIVHRFENAGLIFLGKTNTPEFGFLPTTEPHLFGPTKNPWDLERSPGGSSGGSAAAVAAGLIPFAHANDGGGSIRIPASACGLFGFKPSRGRMPYPTYMNHFSINHALTRSVRDSAALLDILNGAGDHQLYPSFASQNNFLERVHETPRKLRIAVQYQEDETIHFDPETRNNMENTVQLIKDIGHEVVEEMPPIDFKELAKHFINIWMGSGSAIINHSGLMAGQKPTCNNLESLTFEILKYGRDLSALEYEESRVYIQKEAQKILAFFRDVDVWMTPTLNKLPAQIGELAAPKTDAFQQMLDNMLDYNPFMPIANATGQPAMSVPTYWTNDGLPVGTHFFGRLGEDELLLQLATQMEQENPWFHYYKNISNHFCTSI</sequence>
<dbReference type="InterPro" id="IPR000120">
    <property type="entry name" value="Amidase"/>
</dbReference>
<dbReference type="InterPro" id="IPR036928">
    <property type="entry name" value="AS_sf"/>
</dbReference>